<protein>
    <submittedName>
        <fullName evidence="2">Uncharacterized protein</fullName>
    </submittedName>
</protein>
<feature type="region of interest" description="Disordered" evidence="1">
    <location>
        <begin position="192"/>
        <end position="232"/>
    </location>
</feature>
<dbReference type="Proteomes" id="UP001642482">
    <property type="component" value="Unassembled WGS sequence"/>
</dbReference>
<feature type="region of interest" description="Disordered" evidence="1">
    <location>
        <begin position="290"/>
        <end position="357"/>
    </location>
</feature>
<feature type="compositionally biased region" description="Low complexity" evidence="1">
    <location>
        <begin position="315"/>
        <end position="340"/>
    </location>
</feature>
<proteinExistence type="predicted"/>
<comment type="caution">
    <text evidence="2">The sequence shown here is derived from an EMBL/GenBank/DDBJ whole genome shotgun (WGS) entry which is preliminary data.</text>
</comment>
<organism evidence="2 3">
    <name type="scientific">Sporothrix eucalyptigena</name>
    <dbReference type="NCBI Taxonomy" id="1812306"/>
    <lineage>
        <taxon>Eukaryota</taxon>
        <taxon>Fungi</taxon>
        <taxon>Dikarya</taxon>
        <taxon>Ascomycota</taxon>
        <taxon>Pezizomycotina</taxon>
        <taxon>Sordariomycetes</taxon>
        <taxon>Sordariomycetidae</taxon>
        <taxon>Ophiostomatales</taxon>
        <taxon>Ophiostomataceae</taxon>
        <taxon>Sporothrix</taxon>
    </lineage>
</organism>
<name>A0ABP0CTI3_9PEZI</name>
<keyword evidence="3" id="KW-1185">Reference proteome</keyword>
<dbReference type="EMBL" id="CAWUHD010000132">
    <property type="protein sequence ID" value="CAK7234275.1"/>
    <property type="molecule type" value="Genomic_DNA"/>
</dbReference>
<sequence length="366" mass="41107">MIQPRKKATPHLLNQRSNLHHRLLQQKIRREGVAANLDSAERHRQKLRRAQEADRKRRREEDDKREAKRRDDAVRRQAATQAAVQTNPFHQAGLRYPALRQWSTRTTGVLSDRWSRWTPVVRGGPANRGNGAQNQPRRHKCSCCNWGWAIVRQRILVDSNYEMIDLCYSCKLKCQRGLLVLDDRQWDLVDGSDSGSDALGTNKPTSSEDNMDVDNDEPAVAAPTPKQQQQGRICGVARSVSNDFYGLARAIDPVTHLENAASFVSGNLWRPVATLVAATALDAREIRKGPRRINDRELQPTMTSSPANRASPSGPARSPIAAPVRAARPAVRQPAAQNQQIRAGNAGPQFRRYTPNDPRLFFGYLS</sequence>
<feature type="compositionally biased region" description="Polar residues" evidence="1">
    <location>
        <begin position="300"/>
        <end position="311"/>
    </location>
</feature>
<evidence type="ECO:0000313" key="3">
    <source>
        <dbReference type="Proteomes" id="UP001642482"/>
    </source>
</evidence>
<feature type="compositionally biased region" description="Basic and acidic residues" evidence="1">
    <location>
        <begin position="49"/>
        <end position="75"/>
    </location>
</feature>
<evidence type="ECO:0000313" key="2">
    <source>
        <dbReference type="EMBL" id="CAK7234275.1"/>
    </source>
</evidence>
<accession>A0ABP0CTI3</accession>
<feature type="region of interest" description="Disordered" evidence="1">
    <location>
        <begin position="35"/>
        <end position="83"/>
    </location>
</feature>
<reference evidence="2 3" key="1">
    <citation type="submission" date="2024-01" db="EMBL/GenBank/DDBJ databases">
        <authorList>
            <person name="Allen C."/>
            <person name="Tagirdzhanova G."/>
        </authorList>
    </citation>
    <scope>NUCLEOTIDE SEQUENCE [LARGE SCALE GENOMIC DNA]</scope>
</reference>
<gene>
    <name evidence="2" type="ORF">SEUCBS140593_008887</name>
</gene>
<evidence type="ECO:0000256" key="1">
    <source>
        <dbReference type="SAM" id="MobiDB-lite"/>
    </source>
</evidence>